<evidence type="ECO:0000313" key="3">
    <source>
        <dbReference type="Proteomes" id="UP000575083"/>
    </source>
</evidence>
<accession>A0A7X0PKK1</accession>
<comment type="caution">
    <text evidence="2">The sequence shown here is derived from an EMBL/GenBank/DDBJ whole genome shotgun (WGS) entry which is preliminary data.</text>
</comment>
<keyword evidence="3" id="KW-1185">Reference proteome</keyword>
<dbReference type="Proteomes" id="UP000575083">
    <property type="component" value="Unassembled WGS sequence"/>
</dbReference>
<organism evidence="2 3">
    <name type="scientific">Acidovorax soli</name>
    <dbReference type="NCBI Taxonomy" id="592050"/>
    <lineage>
        <taxon>Bacteria</taxon>
        <taxon>Pseudomonadati</taxon>
        <taxon>Pseudomonadota</taxon>
        <taxon>Betaproteobacteria</taxon>
        <taxon>Burkholderiales</taxon>
        <taxon>Comamonadaceae</taxon>
        <taxon>Acidovorax</taxon>
    </lineage>
</organism>
<keyword evidence="1" id="KW-0812">Transmembrane</keyword>
<name>A0A7X0PKK1_9BURK</name>
<evidence type="ECO:0000313" key="2">
    <source>
        <dbReference type="EMBL" id="MBB6563242.1"/>
    </source>
</evidence>
<sequence>MRHLHGVRHRTVSLVASVVTVLVSAVTLPMVKLLPAAAVVLPLWYVVLVLGSTLFAVACRDAWHARSSEAGLLGGWRLGLGAFEPARARNRTSEAGVTIFSGRVQPSL</sequence>
<gene>
    <name evidence="2" type="ORF">HNP48_005961</name>
</gene>
<feature type="transmembrane region" description="Helical" evidence="1">
    <location>
        <begin position="12"/>
        <end position="31"/>
    </location>
</feature>
<dbReference type="RefSeq" id="WP_184864053.1">
    <property type="nucleotide sequence ID" value="NZ_JACHLK010000017.1"/>
</dbReference>
<feature type="transmembrane region" description="Helical" evidence="1">
    <location>
        <begin position="37"/>
        <end position="58"/>
    </location>
</feature>
<proteinExistence type="predicted"/>
<dbReference type="EMBL" id="JACHLK010000017">
    <property type="protein sequence ID" value="MBB6563242.1"/>
    <property type="molecule type" value="Genomic_DNA"/>
</dbReference>
<keyword evidence="1" id="KW-0472">Membrane</keyword>
<keyword evidence="1" id="KW-1133">Transmembrane helix</keyword>
<dbReference type="AlphaFoldDB" id="A0A7X0PKK1"/>
<reference evidence="2 3" key="1">
    <citation type="submission" date="2020-08" db="EMBL/GenBank/DDBJ databases">
        <title>Functional genomics of gut bacteria from endangered species of beetles.</title>
        <authorList>
            <person name="Carlos-Shanley C."/>
        </authorList>
    </citation>
    <scope>NUCLEOTIDE SEQUENCE [LARGE SCALE GENOMIC DNA]</scope>
    <source>
        <strain evidence="2 3">S00198</strain>
    </source>
</reference>
<protein>
    <submittedName>
        <fullName evidence="2">Uncharacterized protein</fullName>
    </submittedName>
</protein>
<evidence type="ECO:0000256" key="1">
    <source>
        <dbReference type="SAM" id="Phobius"/>
    </source>
</evidence>